<evidence type="ECO:0000259" key="4">
    <source>
        <dbReference type="Pfam" id="PF20990"/>
    </source>
</evidence>
<comment type="caution">
    <text evidence="5">The sequence shown here is derived from an EMBL/GenBank/DDBJ whole genome shotgun (WGS) entry which is preliminary data.</text>
</comment>
<keyword evidence="2" id="KW-0472">Membrane</keyword>
<keyword evidence="2" id="KW-0812">Transmembrane</keyword>
<reference evidence="5 6" key="1">
    <citation type="submission" date="2014-03" db="EMBL/GenBank/DDBJ databases">
        <title>Genomics of Bifidobacteria.</title>
        <authorList>
            <person name="Ventura M."/>
            <person name="Milani C."/>
            <person name="Lugli G.A."/>
        </authorList>
    </citation>
    <scope>NUCLEOTIDE SEQUENCE [LARGE SCALE GENOMIC DNA]</scope>
    <source>
        <strain evidence="5 6">LMG 11597</strain>
    </source>
</reference>
<evidence type="ECO:0000259" key="3">
    <source>
        <dbReference type="Pfam" id="PF09972"/>
    </source>
</evidence>
<dbReference type="InterPro" id="IPR048389">
    <property type="entry name" value="YciQ-like_C"/>
</dbReference>
<feature type="transmembrane region" description="Helical" evidence="2">
    <location>
        <begin position="538"/>
        <end position="557"/>
    </location>
</feature>
<feature type="transmembrane region" description="Helical" evidence="2">
    <location>
        <begin position="513"/>
        <end position="532"/>
    </location>
</feature>
<feature type="domain" description="DUF2207" evidence="3">
    <location>
        <begin position="40"/>
        <end position="266"/>
    </location>
</feature>
<dbReference type="RefSeq" id="WP_024464077.1">
    <property type="nucleotide sequence ID" value="NZ_CP062939.1"/>
</dbReference>
<proteinExistence type="predicted"/>
<feature type="compositionally biased region" description="Basic and acidic residues" evidence="1">
    <location>
        <begin position="144"/>
        <end position="158"/>
    </location>
</feature>
<dbReference type="InterPro" id="IPR018702">
    <property type="entry name" value="DUF2207"/>
</dbReference>
<evidence type="ECO:0000313" key="5">
    <source>
        <dbReference type="EMBL" id="KFJ05206.1"/>
    </source>
</evidence>
<evidence type="ECO:0000256" key="2">
    <source>
        <dbReference type="SAM" id="Phobius"/>
    </source>
</evidence>
<keyword evidence="6" id="KW-1185">Reference proteome</keyword>
<organism evidence="5 6">
    <name type="scientific">Bifidobacterium subtile</name>
    <dbReference type="NCBI Taxonomy" id="77635"/>
    <lineage>
        <taxon>Bacteria</taxon>
        <taxon>Bacillati</taxon>
        <taxon>Actinomycetota</taxon>
        <taxon>Actinomycetes</taxon>
        <taxon>Bifidobacteriales</taxon>
        <taxon>Bifidobacteriaceae</taxon>
        <taxon>Bifidobacterium</taxon>
    </lineage>
</organism>
<feature type="region of interest" description="Disordered" evidence="1">
    <location>
        <begin position="135"/>
        <end position="158"/>
    </location>
</feature>
<sequence length="734" mass="78568">MTAKHAVRSIVIALIAAVISAMVVLAAAVGLGNSSDQSYRSLDYDVTVLRNGDLKVTQRIDMKLKERDGDRPWRQLYQQYALKASNLTNIADVSVKNLTTGERYGETAPQSPEGIDESAWNERYARHWYIADVTGGDDDPQPYSRDDPATGKPYDSDRTAEIGWNIPYTNKANSLKFEVTMTLEGVSTAYSDVAKFQWEPFGDRNQIPIGTVNGTVRFPEGVTARNSWAWLHFSGTSTTSRDDDGTLHFTAYDARNGQHLDLVAMFDASQSHGVQRTSPDAAKEATIRDEDRQETQWRQDQQRRARRLLALAIGLSLVGLIVIVGGVAASIRSNRQSQYHGDIEYWRDPPNMSPASAAGLLSVLQKVSASTLSSRQMASTVLSLASKKAIAIYPGASSDYRGIDMSRASASQISAMFQNDMRLSGRMNDTSTIMIMPVCVNNRKSLRLSQSEEGALQLLEAGAERVGSAVFDLREMKAAFKGWDDGYKVQNRYVTGFKNEFARLGATSSSGGVAKGLGVIAVILGFVGLVGLSANGQLALSLIVGGLTLFGGFFVLFSSKGTGLTEKGQNLAGQVLGLKRYLEHFSDFSDRGPADLVLWDRYLVYAAAFGISKKAVKELAAAYPELRDPRWLDANAGGSLLYWQYRPFFWGMAAGQLGGAGPNAGAGFAGGFDPSSLSANVGDIGAQLTASFADLSSTIQAARPSSSGGSGGSFSSGGFGGVGGGSGGGSFGGR</sequence>
<feature type="domain" description="Predicted membrane protein YciQ-like C-terminal" evidence="4">
    <location>
        <begin position="342"/>
        <end position="619"/>
    </location>
</feature>
<evidence type="ECO:0000256" key="1">
    <source>
        <dbReference type="SAM" id="MobiDB-lite"/>
    </source>
</evidence>
<feature type="transmembrane region" description="Helical" evidence="2">
    <location>
        <begin position="308"/>
        <end position="331"/>
    </location>
</feature>
<gene>
    <name evidence="5" type="ORF">BISU_1324</name>
</gene>
<dbReference type="STRING" id="77635.BISU_1324"/>
<dbReference type="Pfam" id="PF20990">
    <property type="entry name" value="DUF2207_C"/>
    <property type="match status" value="1"/>
</dbReference>
<dbReference type="eggNOG" id="COG4907">
    <property type="taxonomic scope" value="Bacteria"/>
</dbReference>
<dbReference type="Proteomes" id="UP000029055">
    <property type="component" value="Unassembled WGS sequence"/>
</dbReference>
<dbReference type="OrthoDB" id="3223373at2"/>
<dbReference type="AlphaFoldDB" id="A0A087EBQ5"/>
<accession>A0A087EBQ5</accession>
<dbReference type="EMBL" id="JGZR01000001">
    <property type="protein sequence ID" value="KFJ05206.1"/>
    <property type="molecule type" value="Genomic_DNA"/>
</dbReference>
<feature type="region of interest" description="Disordered" evidence="1">
    <location>
        <begin position="273"/>
        <end position="300"/>
    </location>
</feature>
<feature type="compositionally biased region" description="Basic and acidic residues" evidence="1">
    <location>
        <begin position="281"/>
        <end position="300"/>
    </location>
</feature>
<dbReference type="Pfam" id="PF09972">
    <property type="entry name" value="DUF2207"/>
    <property type="match status" value="1"/>
</dbReference>
<evidence type="ECO:0000313" key="6">
    <source>
        <dbReference type="Proteomes" id="UP000029055"/>
    </source>
</evidence>
<name>A0A087EBQ5_9BIFI</name>
<keyword evidence="2" id="KW-1133">Transmembrane helix</keyword>
<protein>
    <submittedName>
        <fullName evidence="5">Membrane protein</fullName>
    </submittedName>
</protein>